<dbReference type="EMBL" id="JAHUTJ010012842">
    <property type="protein sequence ID" value="MED6269185.1"/>
    <property type="molecule type" value="Genomic_DNA"/>
</dbReference>
<dbReference type="PROSITE" id="PS50950">
    <property type="entry name" value="ZF_THAP"/>
    <property type="match status" value="1"/>
</dbReference>
<comment type="caution">
    <text evidence="9">The sequence shown here is derived from an EMBL/GenBank/DDBJ whole genome shotgun (WGS) entry which is preliminary data.</text>
</comment>
<dbReference type="InterPro" id="IPR006612">
    <property type="entry name" value="THAP_Znf"/>
</dbReference>
<organism evidence="9 10">
    <name type="scientific">Characodon lateralis</name>
    <dbReference type="NCBI Taxonomy" id="208331"/>
    <lineage>
        <taxon>Eukaryota</taxon>
        <taxon>Metazoa</taxon>
        <taxon>Chordata</taxon>
        <taxon>Craniata</taxon>
        <taxon>Vertebrata</taxon>
        <taxon>Euteleostomi</taxon>
        <taxon>Actinopterygii</taxon>
        <taxon>Neopterygii</taxon>
        <taxon>Teleostei</taxon>
        <taxon>Neoteleostei</taxon>
        <taxon>Acanthomorphata</taxon>
        <taxon>Ovalentaria</taxon>
        <taxon>Atherinomorphae</taxon>
        <taxon>Cyprinodontiformes</taxon>
        <taxon>Goodeidae</taxon>
        <taxon>Characodon</taxon>
    </lineage>
</organism>
<proteinExistence type="inferred from homology"/>
<sequence length="161" mass="18253">MPSVCCAVGCDNKKGDPNISFYRLLKEEERRQRWLSAIRRANWTPTASSRLCSAHIVSCAKSQNPLSPDYMPTIFPHLSSPNKRKRIYQMAKFEHTQALQRKRAVIDADRGETGKAEDRQEMDGNDQQDGEDRQEVGLAMDGSCTNASCQVTIKRLNEECM</sequence>
<gene>
    <name evidence="9" type="ORF">CHARACLAT_030593</name>
</gene>
<keyword evidence="3" id="KW-0862">Zinc</keyword>
<evidence type="ECO:0000256" key="7">
    <source>
        <dbReference type="SAM" id="MobiDB-lite"/>
    </source>
</evidence>
<dbReference type="SMART" id="SM00980">
    <property type="entry name" value="THAP"/>
    <property type="match status" value="1"/>
</dbReference>
<feature type="compositionally biased region" description="Basic and acidic residues" evidence="7">
    <location>
        <begin position="107"/>
        <end position="122"/>
    </location>
</feature>
<comment type="similarity">
    <text evidence="6">Belongs to the THAP1 family.</text>
</comment>
<comment type="subcellular location">
    <subcellularLocation>
        <location evidence="6">Nucleus</location>
        <location evidence="6">Nucleoplasm</location>
    </subcellularLocation>
</comment>
<evidence type="ECO:0000256" key="5">
    <source>
        <dbReference type="PROSITE-ProRule" id="PRU00309"/>
    </source>
</evidence>
<evidence type="ECO:0000256" key="2">
    <source>
        <dbReference type="ARBA" id="ARBA00022771"/>
    </source>
</evidence>
<keyword evidence="6" id="KW-0539">Nucleus</keyword>
<evidence type="ECO:0000256" key="1">
    <source>
        <dbReference type="ARBA" id="ARBA00022723"/>
    </source>
</evidence>
<dbReference type="PANTHER" id="PTHR46600">
    <property type="entry name" value="THAP DOMAIN-CONTAINING"/>
    <property type="match status" value="1"/>
</dbReference>
<evidence type="ECO:0000256" key="6">
    <source>
        <dbReference type="RuleBase" id="RU369073"/>
    </source>
</evidence>
<evidence type="ECO:0000256" key="3">
    <source>
        <dbReference type="ARBA" id="ARBA00022833"/>
    </source>
</evidence>
<keyword evidence="4 5" id="KW-0238">DNA-binding</keyword>
<evidence type="ECO:0000259" key="8">
    <source>
        <dbReference type="PROSITE" id="PS50950"/>
    </source>
</evidence>
<keyword evidence="2 5" id="KW-0863">Zinc-finger</keyword>
<evidence type="ECO:0000313" key="9">
    <source>
        <dbReference type="EMBL" id="MED6269185.1"/>
    </source>
</evidence>
<feature type="domain" description="THAP-type" evidence="8">
    <location>
        <begin position="1"/>
        <end position="75"/>
    </location>
</feature>
<feature type="region of interest" description="Disordered" evidence="7">
    <location>
        <begin position="107"/>
        <end position="133"/>
    </location>
</feature>
<keyword evidence="6" id="KW-0175">Coiled coil</keyword>
<keyword evidence="6" id="KW-0131">Cell cycle</keyword>
<dbReference type="InterPro" id="IPR026516">
    <property type="entry name" value="THAP1/10"/>
</dbReference>
<dbReference type="PANTHER" id="PTHR46600:SF11">
    <property type="entry name" value="THAP DOMAIN-CONTAINING PROTEIN 10"/>
    <property type="match status" value="1"/>
</dbReference>
<comment type="function">
    <text evidence="6">DNA-binding transcription regulator that regulates endothelial cell proliferation and G1/S cell-cycle progression. Specifically binds the 5'-[AT]NTNN[GT]GGCA[AGT]-3' core DNA sequence and acts by modulating expression of pRB-E2F cell-cycle target genes.</text>
</comment>
<protein>
    <recommendedName>
        <fullName evidence="6">THAP domain-containing protein 1</fullName>
    </recommendedName>
</protein>
<evidence type="ECO:0000256" key="4">
    <source>
        <dbReference type="ARBA" id="ARBA00023125"/>
    </source>
</evidence>
<name>A0ABU7D586_9TELE</name>
<keyword evidence="1" id="KW-0479">Metal-binding</keyword>
<dbReference type="Pfam" id="PF05485">
    <property type="entry name" value="THAP"/>
    <property type="match status" value="1"/>
</dbReference>
<dbReference type="Proteomes" id="UP001352852">
    <property type="component" value="Unassembled WGS sequence"/>
</dbReference>
<accession>A0ABU7D586</accession>
<evidence type="ECO:0000313" key="10">
    <source>
        <dbReference type="Proteomes" id="UP001352852"/>
    </source>
</evidence>
<dbReference type="SUPFAM" id="SSF57716">
    <property type="entry name" value="Glucocorticoid receptor-like (DNA-binding domain)"/>
    <property type="match status" value="1"/>
</dbReference>
<keyword evidence="10" id="KW-1185">Reference proteome</keyword>
<keyword evidence="6" id="KW-0804">Transcription</keyword>
<keyword evidence="6" id="KW-0805">Transcription regulation</keyword>
<reference evidence="9 10" key="1">
    <citation type="submission" date="2021-06" db="EMBL/GenBank/DDBJ databases">
        <authorList>
            <person name="Palmer J.M."/>
        </authorList>
    </citation>
    <scope>NUCLEOTIDE SEQUENCE [LARGE SCALE GENOMIC DNA]</scope>
    <source>
        <strain evidence="9 10">CL_MEX2019</strain>
        <tissue evidence="9">Muscle</tissue>
    </source>
</reference>